<evidence type="ECO:0000256" key="1">
    <source>
        <dbReference type="SAM" id="SignalP"/>
    </source>
</evidence>
<proteinExistence type="predicted"/>
<dbReference type="OrthoDB" id="7743333at2"/>
<dbReference type="RefSeq" id="WP_037268543.1">
    <property type="nucleotide sequence ID" value="NZ_KN293975.1"/>
</dbReference>
<name>A0A0A0HKI4_9RHOB</name>
<keyword evidence="1" id="KW-0732">Signal</keyword>
<organism evidence="2 3">
    <name type="scientific">Roseovarius mucosus DSM 17069</name>
    <dbReference type="NCBI Taxonomy" id="1288298"/>
    <lineage>
        <taxon>Bacteria</taxon>
        <taxon>Pseudomonadati</taxon>
        <taxon>Pseudomonadota</taxon>
        <taxon>Alphaproteobacteria</taxon>
        <taxon>Rhodobacterales</taxon>
        <taxon>Roseobacteraceae</taxon>
        <taxon>Roseovarius</taxon>
    </lineage>
</organism>
<comment type="caution">
    <text evidence="2">The sequence shown here is derived from an EMBL/GenBank/DDBJ whole genome shotgun (WGS) entry which is preliminary data.</text>
</comment>
<dbReference type="eggNOG" id="ENOG5033BYW">
    <property type="taxonomic scope" value="Bacteria"/>
</dbReference>
<feature type="signal peptide" evidence="1">
    <location>
        <begin position="1"/>
        <end position="22"/>
    </location>
</feature>
<dbReference type="AlphaFoldDB" id="A0A0A0HKI4"/>
<sequence>MTRFTLFALLVLGLTLGTNAQAQSLTEVRTQLQAALQRSLSRAMVDGALPHLDLTTGQLTRFYPTENHEIILKMDEVYVMCATLLGPDGREVPVDYYISQNGGRYGVIRTEIDNRTPLKALMDAGRATRLE</sequence>
<gene>
    <name evidence="2" type="ORF">rosmuc_02976</name>
</gene>
<evidence type="ECO:0000313" key="2">
    <source>
        <dbReference type="EMBL" id="KGM86683.1"/>
    </source>
</evidence>
<dbReference type="Proteomes" id="UP000030021">
    <property type="component" value="Unassembled WGS sequence"/>
</dbReference>
<protein>
    <submittedName>
        <fullName evidence="2">Uncharacterized protein</fullName>
    </submittedName>
</protein>
<accession>A0A0A0HKI4</accession>
<feature type="chain" id="PRO_5001962814" evidence="1">
    <location>
        <begin position="23"/>
        <end position="131"/>
    </location>
</feature>
<reference evidence="2 3" key="1">
    <citation type="submission" date="2013-01" db="EMBL/GenBank/DDBJ databases">
        <authorList>
            <person name="Fiebig A."/>
            <person name="Goeker M."/>
            <person name="Klenk H.-P.P."/>
        </authorList>
    </citation>
    <scope>NUCLEOTIDE SEQUENCE [LARGE SCALE GENOMIC DNA]</scope>
    <source>
        <strain evidence="2 3">DSM 17069</strain>
    </source>
</reference>
<evidence type="ECO:0000313" key="3">
    <source>
        <dbReference type="Proteomes" id="UP000030021"/>
    </source>
</evidence>
<dbReference type="PATRIC" id="fig|1288298.3.peg.2989"/>
<dbReference type="EMBL" id="AONH01000016">
    <property type="protein sequence ID" value="KGM86683.1"/>
    <property type="molecule type" value="Genomic_DNA"/>
</dbReference>
<dbReference type="HOGENOM" id="CLU_1926010_0_0_5"/>